<keyword evidence="5 7" id="KW-0472">Membrane</keyword>
<evidence type="ECO:0000256" key="5">
    <source>
        <dbReference type="ARBA" id="ARBA00023136"/>
    </source>
</evidence>
<feature type="transmembrane region" description="Helical" evidence="7">
    <location>
        <begin position="335"/>
        <end position="358"/>
    </location>
</feature>
<dbReference type="EMBL" id="BOOC01000030">
    <property type="protein sequence ID" value="GIH42457.1"/>
    <property type="molecule type" value="Genomic_DNA"/>
</dbReference>
<keyword evidence="3 7" id="KW-0812">Transmembrane</keyword>
<evidence type="ECO:0000313" key="10">
    <source>
        <dbReference type="EMBL" id="GIH42457.1"/>
    </source>
</evidence>
<dbReference type="InterPro" id="IPR050250">
    <property type="entry name" value="Macrolide_Exporter_MacB"/>
</dbReference>
<accession>A0ABQ4G5Y2</accession>
<reference evidence="10 11" key="1">
    <citation type="submission" date="2021-01" db="EMBL/GenBank/DDBJ databases">
        <title>Whole genome shotgun sequence of Microbispora corallina NBRC 16416.</title>
        <authorList>
            <person name="Komaki H."/>
            <person name="Tamura T."/>
        </authorList>
    </citation>
    <scope>NUCLEOTIDE SEQUENCE [LARGE SCALE GENOMIC DNA]</scope>
    <source>
        <strain evidence="10 11">NBRC 16416</strain>
    </source>
</reference>
<evidence type="ECO:0000313" key="11">
    <source>
        <dbReference type="Proteomes" id="UP000603904"/>
    </source>
</evidence>
<dbReference type="InterPro" id="IPR025857">
    <property type="entry name" value="MacB_PCD"/>
</dbReference>
<dbReference type="PANTHER" id="PTHR30572">
    <property type="entry name" value="MEMBRANE COMPONENT OF TRANSPORTER-RELATED"/>
    <property type="match status" value="1"/>
</dbReference>
<keyword evidence="2" id="KW-1003">Cell membrane</keyword>
<dbReference type="Pfam" id="PF12704">
    <property type="entry name" value="MacB_PCD"/>
    <property type="match status" value="1"/>
</dbReference>
<proteinExistence type="inferred from homology"/>
<dbReference type="Proteomes" id="UP000603904">
    <property type="component" value="Unassembled WGS sequence"/>
</dbReference>
<dbReference type="PANTHER" id="PTHR30572:SF4">
    <property type="entry name" value="ABC TRANSPORTER PERMEASE YTRF"/>
    <property type="match status" value="1"/>
</dbReference>
<comment type="subcellular location">
    <subcellularLocation>
        <location evidence="1">Cell membrane</location>
        <topology evidence="1">Multi-pass membrane protein</topology>
    </subcellularLocation>
</comment>
<comment type="similarity">
    <text evidence="6">Belongs to the ABC-4 integral membrane protein family.</text>
</comment>
<feature type="transmembrane region" description="Helical" evidence="7">
    <location>
        <begin position="35"/>
        <end position="55"/>
    </location>
</feature>
<evidence type="ECO:0000256" key="6">
    <source>
        <dbReference type="ARBA" id="ARBA00038076"/>
    </source>
</evidence>
<evidence type="ECO:0000256" key="7">
    <source>
        <dbReference type="SAM" id="Phobius"/>
    </source>
</evidence>
<feature type="domain" description="MacB-like periplasmic core" evidence="9">
    <location>
        <begin position="36"/>
        <end position="248"/>
    </location>
</feature>
<dbReference type="InterPro" id="IPR003838">
    <property type="entry name" value="ABC3_permease_C"/>
</dbReference>
<keyword evidence="4 7" id="KW-1133">Transmembrane helix</keyword>
<evidence type="ECO:0000256" key="3">
    <source>
        <dbReference type="ARBA" id="ARBA00022692"/>
    </source>
</evidence>
<protein>
    <submittedName>
        <fullName evidence="10">ABC transporter permease</fullName>
    </submittedName>
</protein>
<name>A0ABQ4G5Y2_9ACTN</name>
<gene>
    <name evidence="10" type="ORF">Mco01_54570</name>
</gene>
<keyword evidence="11" id="KW-1185">Reference proteome</keyword>
<feature type="domain" description="ABC3 transporter permease C-terminal" evidence="8">
    <location>
        <begin position="286"/>
        <end position="398"/>
    </location>
</feature>
<evidence type="ECO:0000256" key="1">
    <source>
        <dbReference type="ARBA" id="ARBA00004651"/>
    </source>
</evidence>
<sequence length="405" mass="41049">MTAYQGRPRLAPARMAPRDVARLAAAGLRARPARALLSALGIAIGIAAMVAVVGISSSSREELNRQLAALGTNLLTVAPGQTAEGQDAELPVEAEAMIARIGPVTAVSATGTIGRAAVYRSDRIPRVETNGLSVLAVRTNLPRTVGATLRGGAWLNGATERYPAAVLGAAAAERLGVGRASPQAVILVGGERFTVVGVLDPVALVPGLDTSVLVGWEIATDLFRFDGRATTVYTRARDDQVEAVSAVLAATADPEAPGDVTVSRPSEALAARRAADAALNGLLLGLGAVALLVGGVGVANTMVVSVLERRAEVGLRRSLGATRGQIRVQFLSESLLLSVLGGTGGVLLGIAVTAAYAASRSWPAVVPLWATAGALAATTLIGGVAGLYPAIRAARLSPTEALAAP</sequence>
<comment type="caution">
    <text evidence="10">The sequence shown here is derived from an EMBL/GenBank/DDBJ whole genome shotgun (WGS) entry which is preliminary data.</text>
</comment>
<evidence type="ECO:0000259" key="9">
    <source>
        <dbReference type="Pfam" id="PF12704"/>
    </source>
</evidence>
<organism evidence="10 11">
    <name type="scientific">Microbispora corallina</name>
    <dbReference type="NCBI Taxonomy" id="83302"/>
    <lineage>
        <taxon>Bacteria</taxon>
        <taxon>Bacillati</taxon>
        <taxon>Actinomycetota</taxon>
        <taxon>Actinomycetes</taxon>
        <taxon>Streptosporangiales</taxon>
        <taxon>Streptosporangiaceae</taxon>
        <taxon>Microbispora</taxon>
    </lineage>
</organism>
<dbReference type="Pfam" id="PF02687">
    <property type="entry name" value="FtsX"/>
    <property type="match status" value="1"/>
</dbReference>
<feature type="transmembrane region" description="Helical" evidence="7">
    <location>
        <begin position="282"/>
        <end position="307"/>
    </location>
</feature>
<evidence type="ECO:0000259" key="8">
    <source>
        <dbReference type="Pfam" id="PF02687"/>
    </source>
</evidence>
<evidence type="ECO:0000256" key="2">
    <source>
        <dbReference type="ARBA" id="ARBA00022475"/>
    </source>
</evidence>
<feature type="transmembrane region" description="Helical" evidence="7">
    <location>
        <begin position="364"/>
        <end position="388"/>
    </location>
</feature>
<evidence type="ECO:0000256" key="4">
    <source>
        <dbReference type="ARBA" id="ARBA00022989"/>
    </source>
</evidence>